<evidence type="ECO:0000256" key="7">
    <source>
        <dbReference type="SAM" id="MobiDB-lite"/>
    </source>
</evidence>
<evidence type="ECO:0000256" key="5">
    <source>
        <dbReference type="ARBA" id="ARBA00023004"/>
    </source>
</evidence>
<dbReference type="PANTHER" id="PTHR31356:SF36">
    <property type="entry name" value="L-ASCORBATE PEROXIDASE 3"/>
    <property type="match status" value="1"/>
</dbReference>
<name>A0A6B2L719_9EUKA</name>
<dbReference type="SUPFAM" id="SSF48113">
    <property type="entry name" value="Heme-dependent peroxidases"/>
    <property type="match status" value="1"/>
</dbReference>
<dbReference type="InterPro" id="IPR002016">
    <property type="entry name" value="Haem_peroxidase"/>
</dbReference>
<dbReference type="PRINTS" id="PR00458">
    <property type="entry name" value="PEROXIDASE"/>
</dbReference>
<dbReference type="GO" id="GO:0034599">
    <property type="term" value="P:cellular response to oxidative stress"/>
    <property type="evidence" value="ECO:0007669"/>
    <property type="project" value="InterPro"/>
</dbReference>
<keyword evidence="5" id="KW-0408">Iron</keyword>
<keyword evidence="1" id="KW-0575">Peroxidase</keyword>
<comment type="similarity">
    <text evidence="6">Belongs to the peroxidase family.</text>
</comment>
<feature type="domain" description="Plant heme peroxidase family profile" evidence="8">
    <location>
        <begin position="1"/>
        <end position="334"/>
    </location>
</feature>
<protein>
    <recommendedName>
        <fullName evidence="8">Plant heme peroxidase family profile domain-containing protein</fullName>
    </recommendedName>
</protein>
<dbReference type="InterPro" id="IPR010255">
    <property type="entry name" value="Haem_peroxidase_sf"/>
</dbReference>
<dbReference type="AlphaFoldDB" id="A0A6B2L719"/>
<dbReference type="InterPro" id="IPR044831">
    <property type="entry name" value="Ccp1-like"/>
</dbReference>
<evidence type="ECO:0000256" key="6">
    <source>
        <dbReference type="RuleBase" id="RU004241"/>
    </source>
</evidence>
<dbReference type="Pfam" id="PF00141">
    <property type="entry name" value="peroxidase"/>
    <property type="match status" value="1"/>
</dbReference>
<dbReference type="GO" id="GO:0042744">
    <property type="term" value="P:hydrogen peroxide catabolic process"/>
    <property type="evidence" value="ECO:0007669"/>
    <property type="project" value="TreeGrafter"/>
</dbReference>
<evidence type="ECO:0000256" key="2">
    <source>
        <dbReference type="ARBA" id="ARBA00022617"/>
    </source>
</evidence>
<accession>A0A6B2L719</accession>
<dbReference type="PANTHER" id="PTHR31356">
    <property type="entry name" value="THYLAKOID LUMENAL 29 KDA PROTEIN, CHLOROPLASTIC-RELATED"/>
    <property type="match status" value="1"/>
</dbReference>
<dbReference type="Gene3D" id="1.10.520.10">
    <property type="match status" value="1"/>
</dbReference>
<proteinExistence type="inferred from homology"/>
<keyword evidence="2" id="KW-0349">Heme</keyword>
<keyword evidence="3" id="KW-0479">Metal-binding</keyword>
<dbReference type="GO" id="GO:0004601">
    <property type="term" value="F:peroxidase activity"/>
    <property type="evidence" value="ECO:0007669"/>
    <property type="project" value="UniProtKB-KW"/>
</dbReference>
<dbReference type="PROSITE" id="PS50873">
    <property type="entry name" value="PEROXIDASE_4"/>
    <property type="match status" value="1"/>
</dbReference>
<evidence type="ECO:0000256" key="1">
    <source>
        <dbReference type="ARBA" id="ARBA00022559"/>
    </source>
</evidence>
<reference evidence="9" key="1">
    <citation type="journal article" date="2020" name="J. Eukaryot. Microbiol.">
        <title>De novo Sequencing, Assembly and Annotation of the Transcriptome for the Free-Living Testate Amoeba Arcella intermedia.</title>
        <authorList>
            <person name="Ribeiro G.M."/>
            <person name="Porfirio-Sousa A.L."/>
            <person name="Maurer-Alcala X.X."/>
            <person name="Katz L.A."/>
            <person name="Lahr D.J.G."/>
        </authorList>
    </citation>
    <scope>NUCLEOTIDE SEQUENCE</scope>
</reference>
<dbReference type="GO" id="GO:0000302">
    <property type="term" value="P:response to reactive oxygen species"/>
    <property type="evidence" value="ECO:0007669"/>
    <property type="project" value="TreeGrafter"/>
</dbReference>
<evidence type="ECO:0000313" key="9">
    <source>
        <dbReference type="EMBL" id="NDV32657.1"/>
    </source>
</evidence>
<dbReference type="Gene3D" id="1.10.420.10">
    <property type="entry name" value="Peroxidase, domain 2"/>
    <property type="match status" value="1"/>
</dbReference>
<feature type="compositionally biased region" description="Low complexity" evidence="7">
    <location>
        <begin position="190"/>
        <end position="204"/>
    </location>
</feature>
<dbReference type="InterPro" id="IPR019793">
    <property type="entry name" value="Peroxidases_heam-ligand_BS"/>
</dbReference>
<sequence>MAFHDCVGPACDGCINIEDPNNAGLDAATNPLEAVYTHFDDHLSRSDFWQLAAHVSLIRGGLNVGCNKKHCEFFDLQYQFGRKDCKTSPFHYHIDDAGDAHGDWDELERVMGQFDLDDEEIVTLMGAHSLGGADTHNSGFKYNWQVDHLNFDNGYYQNMVKLHYEVENVAGRKSSPKMEFVADSGRVANEAPEAGDGAEAGAEVPEADAEVPEVDAEDPEVPEVEAAEAENEEVLMLNVDMALLRNLHSEQNKKHRFTGAVKCPSKKYDRNIFLDEGVEGQVEQCEYARTAHLVKEYAKNLDKFYDAFPSVWAKVNSHGCENLSAPVDKRDHKCGWCIPSQAFCVAGFEKAGKCCPGYECVDNKCQKEEHKEYDDHYYRH</sequence>
<dbReference type="PROSITE" id="PS00435">
    <property type="entry name" value="PEROXIDASE_1"/>
    <property type="match status" value="1"/>
</dbReference>
<evidence type="ECO:0000256" key="4">
    <source>
        <dbReference type="ARBA" id="ARBA00023002"/>
    </source>
</evidence>
<dbReference type="GO" id="GO:0020037">
    <property type="term" value="F:heme binding"/>
    <property type="evidence" value="ECO:0007669"/>
    <property type="project" value="InterPro"/>
</dbReference>
<dbReference type="GO" id="GO:0046872">
    <property type="term" value="F:metal ion binding"/>
    <property type="evidence" value="ECO:0007669"/>
    <property type="project" value="UniProtKB-KW"/>
</dbReference>
<evidence type="ECO:0000259" key="8">
    <source>
        <dbReference type="PROSITE" id="PS50873"/>
    </source>
</evidence>
<dbReference type="EMBL" id="GIBP01003688">
    <property type="protein sequence ID" value="NDV32657.1"/>
    <property type="molecule type" value="Transcribed_RNA"/>
</dbReference>
<organism evidence="9">
    <name type="scientific">Arcella intermedia</name>
    <dbReference type="NCBI Taxonomy" id="1963864"/>
    <lineage>
        <taxon>Eukaryota</taxon>
        <taxon>Amoebozoa</taxon>
        <taxon>Tubulinea</taxon>
        <taxon>Elardia</taxon>
        <taxon>Arcellinida</taxon>
        <taxon>Sphaerothecina</taxon>
        <taxon>Arcellidae</taxon>
        <taxon>Arcella</taxon>
    </lineage>
</organism>
<keyword evidence="4" id="KW-0560">Oxidoreductase</keyword>
<feature type="compositionally biased region" description="Acidic residues" evidence="7">
    <location>
        <begin position="205"/>
        <end position="219"/>
    </location>
</feature>
<evidence type="ECO:0000256" key="3">
    <source>
        <dbReference type="ARBA" id="ARBA00022723"/>
    </source>
</evidence>
<feature type="region of interest" description="Disordered" evidence="7">
    <location>
        <begin position="190"/>
        <end position="219"/>
    </location>
</feature>